<organism evidence="6 7">
    <name type="scientific">Thalassobaculum fulvum</name>
    <dbReference type="NCBI Taxonomy" id="1633335"/>
    <lineage>
        <taxon>Bacteria</taxon>
        <taxon>Pseudomonadati</taxon>
        <taxon>Pseudomonadota</taxon>
        <taxon>Alphaproteobacteria</taxon>
        <taxon>Rhodospirillales</taxon>
        <taxon>Thalassobaculaceae</taxon>
        <taxon>Thalassobaculum</taxon>
    </lineage>
</organism>
<dbReference type="SUPFAM" id="SSF51905">
    <property type="entry name" value="FAD/NAD(P)-binding domain"/>
    <property type="match status" value="1"/>
</dbReference>
<evidence type="ECO:0000256" key="2">
    <source>
        <dbReference type="ARBA" id="ARBA00022630"/>
    </source>
</evidence>
<dbReference type="Gene3D" id="3.30.9.10">
    <property type="entry name" value="D-Amino Acid Oxidase, subunit A, domain 2"/>
    <property type="match status" value="1"/>
</dbReference>
<dbReference type="AlphaFoldDB" id="A0A918XSG1"/>
<keyword evidence="3" id="KW-0274">FAD</keyword>
<dbReference type="RefSeq" id="WP_189990553.1">
    <property type="nucleotide sequence ID" value="NZ_BMZS01000006.1"/>
</dbReference>
<gene>
    <name evidence="6" type="ORF">GCM10017083_27710</name>
</gene>
<reference evidence="6" key="2">
    <citation type="submission" date="2020-09" db="EMBL/GenBank/DDBJ databases">
        <authorList>
            <person name="Sun Q."/>
            <person name="Kim S."/>
        </authorList>
    </citation>
    <scope>NUCLEOTIDE SEQUENCE</scope>
    <source>
        <strain evidence="6">KCTC 42651</strain>
    </source>
</reference>
<dbReference type="InterPro" id="IPR036188">
    <property type="entry name" value="FAD/NAD-bd_sf"/>
</dbReference>
<dbReference type="PANTHER" id="PTHR10961:SF10">
    <property type="entry name" value="FAD DEPENDENT OXIDOREDUCTASE DOMAIN-CONTAINING PROTEIN"/>
    <property type="match status" value="1"/>
</dbReference>
<evidence type="ECO:0000313" key="7">
    <source>
        <dbReference type="Proteomes" id="UP000630353"/>
    </source>
</evidence>
<dbReference type="GO" id="GO:0008115">
    <property type="term" value="F:sarcosine oxidase activity"/>
    <property type="evidence" value="ECO:0007669"/>
    <property type="project" value="TreeGrafter"/>
</dbReference>
<proteinExistence type="predicted"/>
<dbReference type="InterPro" id="IPR045170">
    <property type="entry name" value="MTOX"/>
</dbReference>
<dbReference type="PANTHER" id="PTHR10961">
    <property type="entry name" value="PEROXISOMAL SARCOSINE OXIDASE"/>
    <property type="match status" value="1"/>
</dbReference>
<dbReference type="Proteomes" id="UP000630353">
    <property type="component" value="Unassembled WGS sequence"/>
</dbReference>
<sequence>MYRTIVVGRGLIGSAAGRHLSELVDGVAVLGPDEPADYAGHTGVFASHYDEGRMTRVVDPDPSWAITAKRSIDRYAELEARSGIRFFTESGYLGIGDPGSDYLDRSEARGRELGADIERLDIAAMRARYPFLNLPDDADGLREGRNAGHISPRAMVRAQTEAARRQGADIVAEEAAAVRPVSGGVEVETAGGRVLKAERVLVAAGGFTDACGLSPVDLKLRVFGRTVVLARIDDDMAADFAGMPTMGHAATGAYILPPITYPDGNSYLKIGIGTTSDADLRSLADLQGWFKGAGSEANRRDFQAFLADLIPPLARCRHWHTATCVVAWTATGLPYIDHVLDDRIAVAVGGNGKGAKSSDDWGWLAARMVAGMDWDHPVEREKLRLPSTLR</sequence>
<name>A0A918XSG1_9PROT</name>
<evidence type="ECO:0000256" key="4">
    <source>
        <dbReference type="ARBA" id="ARBA00023002"/>
    </source>
</evidence>
<dbReference type="GO" id="GO:0050660">
    <property type="term" value="F:flavin adenine dinucleotide binding"/>
    <property type="evidence" value="ECO:0007669"/>
    <property type="project" value="InterPro"/>
</dbReference>
<dbReference type="Gene3D" id="3.50.50.60">
    <property type="entry name" value="FAD/NAD(P)-binding domain"/>
    <property type="match status" value="1"/>
</dbReference>
<keyword evidence="2" id="KW-0285">Flavoprotein</keyword>
<evidence type="ECO:0000313" key="6">
    <source>
        <dbReference type="EMBL" id="GHD52432.1"/>
    </source>
</evidence>
<dbReference type="Pfam" id="PF01266">
    <property type="entry name" value="DAO"/>
    <property type="match status" value="1"/>
</dbReference>
<accession>A0A918XSG1</accession>
<dbReference type="EMBL" id="BMZS01000006">
    <property type="protein sequence ID" value="GHD52432.1"/>
    <property type="molecule type" value="Genomic_DNA"/>
</dbReference>
<protein>
    <submittedName>
        <fullName evidence="6">N-methyl-L-tryptophan oxidase</fullName>
    </submittedName>
</protein>
<feature type="domain" description="FAD dependent oxidoreductase" evidence="5">
    <location>
        <begin position="4"/>
        <end position="364"/>
    </location>
</feature>
<comment type="caution">
    <text evidence="6">The sequence shown here is derived from an EMBL/GenBank/DDBJ whole genome shotgun (WGS) entry which is preliminary data.</text>
</comment>
<evidence type="ECO:0000256" key="1">
    <source>
        <dbReference type="ARBA" id="ARBA00001974"/>
    </source>
</evidence>
<evidence type="ECO:0000256" key="3">
    <source>
        <dbReference type="ARBA" id="ARBA00022827"/>
    </source>
</evidence>
<comment type="cofactor">
    <cofactor evidence="1">
        <name>FAD</name>
        <dbReference type="ChEBI" id="CHEBI:57692"/>
    </cofactor>
</comment>
<dbReference type="InterPro" id="IPR006076">
    <property type="entry name" value="FAD-dep_OxRdtase"/>
</dbReference>
<keyword evidence="7" id="KW-1185">Reference proteome</keyword>
<keyword evidence="4" id="KW-0560">Oxidoreductase</keyword>
<reference evidence="6" key="1">
    <citation type="journal article" date="2014" name="Int. J. Syst. Evol. Microbiol.">
        <title>Complete genome sequence of Corynebacterium casei LMG S-19264T (=DSM 44701T), isolated from a smear-ripened cheese.</title>
        <authorList>
            <consortium name="US DOE Joint Genome Institute (JGI-PGF)"/>
            <person name="Walter F."/>
            <person name="Albersmeier A."/>
            <person name="Kalinowski J."/>
            <person name="Ruckert C."/>
        </authorList>
    </citation>
    <scope>NUCLEOTIDE SEQUENCE</scope>
    <source>
        <strain evidence="6">KCTC 42651</strain>
    </source>
</reference>
<evidence type="ECO:0000259" key="5">
    <source>
        <dbReference type="Pfam" id="PF01266"/>
    </source>
</evidence>